<dbReference type="PROSITE" id="PS51257">
    <property type="entry name" value="PROKAR_LIPOPROTEIN"/>
    <property type="match status" value="1"/>
</dbReference>
<dbReference type="Pfam" id="PF01640">
    <property type="entry name" value="Peptidase_C10"/>
    <property type="match status" value="1"/>
</dbReference>
<dbReference type="SUPFAM" id="SSF54001">
    <property type="entry name" value="Cysteine proteinases"/>
    <property type="match status" value="1"/>
</dbReference>
<sequence length="467" mass="52785">MKTTTMLVGLGLILVGLTSLTSCSKYDEQQMGISKNDVLQLSEEEYISIAFDNPKEISATQAIQTVQEFAKNSMTRSSQISPIVEKKYYINNLLTRSKLKGAISIPVYQIKLSNKVDGGFALVSGDERCPSVIAFIEKGSLSDTISNKAASMMIKNSEAATARIIYHYEYLKDSLRIQTLNKLHTAFHSDLITYDDVKEKIVVKGENLTRGEWIPQPETGTLIREVEPLLQTEWGQSSPFNNELGSIQNGKEKVMRQVGCVGTAIAQIVAHYEAIHSVYGHTLNWPLIKERYYIDSYTSTEVKQQVAYLCKHVAYGIKTEWHAEDGSGGANFVNARSYLETMGLTFDLDRRNRGYDMYVPMIIASLDNKYPVLVGGDEEKETRSTDGKNGGHCWILDGYQIRRRPISTMLKAIIKKNDVYIHANFGWKGYESGYYMVDRNDTYLTFQTAANGNYNKNLHIYPRVRRK</sequence>
<dbReference type="InterPro" id="IPR000200">
    <property type="entry name" value="Peptidase_C10"/>
</dbReference>
<dbReference type="InterPro" id="IPR038765">
    <property type="entry name" value="Papain-like_cys_pep_sf"/>
</dbReference>
<dbReference type="KEGG" id="peo:AS203_04585"/>
<dbReference type="STRING" id="76123.AS203_04585"/>
<organism evidence="1 2">
    <name type="scientific">Hoylesella enoeca</name>
    <dbReference type="NCBI Taxonomy" id="76123"/>
    <lineage>
        <taxon>Bacteria</taxon>
        <taxon>Pseudomonadati</taxon>
        <taxon>Bacteroidota</taxon>
        <taxon>Bacteroidia</taxon>
        <taxon>Bacteroidales</taxon>
        <taxon>Prevotellaceae</taxon>
        <taxon>Hoylesella</taxon>
    </lineage>
</organism>
<evidence type="ECO:0000313" key="2">
    <source>
        <dbReference type="Proteomes" id="UP000056252"/>
    </source>
</evidence>
<gene>
    <name evidence="1" type="ORF">AS203_04585</name>
</gene>
<dbReference type="EMBL" id="CP013195">
    <property type="protein sequence ID" value="ALO48445.1"/>
    <property type="molecule type" value="Genomic_DNA"/>
</dbReference>
<protein>
    <submittedName>
        <fullName evidence="1">Peptidase C10 family protein</fullName>
    </submittedName>
</protein>
<dbReference type="Proteomes" id="UP000056252">
    <property type="component" value="Chromosome"/>
</dbReference>
<accession>A0A0S2KJF0</accession>
<keyword evidence="2" id="KW-1185">Reference proteome</keyword>
<dbReference type="InterPro" id="IPR044934">
    <property type="entry name" value="Streptopain_sf"/>
</dbReference>
<evidence type="ECO:0000313" key="1">
    <source>
        <dbReference type="EMBL" id="ALO48445.1"/>
    </source>
</evidence>
<dbReference type="RefSeq" id="WP_025065865.1">
    <property type="nucleotide sequence ID" value="NZ_CP013195.1"/>
</dbReference>
<dbReference type="GO" id="GO:0008234">
    <property type="term" value="F:cysteine-type peptidase activity"/>
    <property type="evidence" value="ECO:0007669"/>
    <property type="project" value="UniProtKB-KW"/>
</dbReference>
<proteinExistence type="predicted"/>
<name>A0A0S2KJF0_9BACT</name>
<dbReference type="GO" id="GO:0006508">
    <property type="term" value="P:proteolysis"/>
    <property type="evidence" value="ECO:0007669"/>
    <property type="project" value="UniProtKB-KW"/>
</dbReference>
<reference evidence="2" key="1">
    <citation type="submission" date="2015-11" db="EMBL/GenBank/DDBJ databases">
        <authorList>
            <person name="Holder M.E."/>
            <person name="Ajami N.J."/>
            <person name="Petrosino J.F."/>
        </authorList>
    </citation>
    <scope>NUCLEOTIDE SEQUENCE [LARGE SCALE GENOMIC DNA]</scope>
    <source>
        <strain evidence="2">F0113</strain>
    </source>
</reference>
<dbReference type="AlphaFoldDB" id="A0A0S2KJF0"/>
<dbReference type="Gene3D" id="3.90.70.50">
    <property type="entry name" value="Peptidase C10, streptopain"/>
    <property type="match status" value="2"/>
</dbReference>
<dbReference type="OrthoDB" id="2235251at2"/>